<dbReference type="Proteomes" id="UP000634476">
    <property type="component" value="Unassembled WGS sequence"/>
</dbReference>
<evidence type="ECO:0000313" key="2">
    <source>
        <dbReference type="EMBL" id="GII04232.1"/>
    </source>
</evidence>
<gene>
    <name evidence="2" type="ORF">Pta02_62400</name>
</gene>
<accession>A0A8J3T179</accession>
<protein>
    <submittedName>
        <fullName evidence="2">Uncharacterized protein</fullName>
    </submittedName>
</protein>
<organism evidence="2 3">
    <name type="scientific">Planobispora takensis</name>
    <dbReference type="NCBI Taxonomy" id="1367882"/>
    <lineage>
        <taxon>Bacteria</taxon>
        <taxon>Bacillati</taxon>
        <taxon>Actinomycetota</taxon>
        <taxon>Actinomycetes</taxon>
        <taxon>Streptosporangiales</taxon>
        <taxon>Streptosporangiaceae</taxon>
        <taxon>Planobispora</taxon>
    </lineage>
</organism>
<sequence length="62" mass="6111">MSGTRLPCGGVSVEPGMSGLAQASHPVTDEAFSGVDAAESLRGEPDGLGIAAPMEPCGVSPR</sequence>
<name>A0A8J3T179_9ACTN</name>
<feature type="region of interest" description="Disordered" evidence="1">
    <location>
        <begin position="1"/>
        <end position="21"/>
    </location>
</feature>
<evidence type="ECO:0000256" key="1">
    <source>
        <dbReference type="SAM" id="MobiDB-lite"/>
    </source>
</evidence>
<feature type="region of interest" description="Disordered" evidence="1">
    <location>
        <begin position="43"/>
        <end position="62"/>
    </location>
</feature>
<keyword evidence="3" id="KW-1185">Reference proteome</keyword>
<dbReference type="AlphaFoldDB" id="A0A8J3T179"/>
<comment type="caution">
    <text evidence="2">The sequence shown here is derived from an EMBL/GenBank/DDBJ whole genome shotgun (WGS) entry which is preliminary data.</text>
</comment>
<proteinExistence type="predicted"/>
<reference evidence="2" key="1">
    <citation type="submission" date="2021-01" db="EMBL/GenBank/DDBJ databases">
        <title>Whole genome shotgun sequence of Planobispora takensis NBRC 109077.</title>
        <authorList>
            <person name="Komaki H."/>
            <person name="Tamura T."/>
        </authorList>
    </citation>
    <scope>NUCLEOTIDE SEQUENCE</scope>
    <source>
        <strain evidence="2">NBRC 109077</strain>
    </source>
</reference>
<evidence type="ECO:0000313" key="3">
    <source>
        <dbReference type="Proteomes" id="UP000634476"/>
    </source>
</evidence>
<dbReference type="EMBL" id="BOOK01000048">
    <property type="protein sequence ID" value="GII04232.1"/>
    <property type="molecule type" value="Genomic_DNA"/>
</dbReference>